<keyword evidence="2" id="KW-0067">ATP-binding</keyword>
<dbReference type="GO" id="GO:0005524">
    <property type="term" value="F:ATP binding"/>
    <property type="evidence" value="ECO:0007669"/>
    <property type="project" value="UniProtKB-KW"/>
</dbReference>
<organism evidence="2 3">
    <name type="scientific">Arthrobacter terrae</name>
    <dbReference type="NCBI Taxonomy" id="2935737"/>
    <lineage>
        <taxon>Bacteria</taxon>
        <taxon>Bacillati</taxon>
        <taxon>Actinomycetota</taxon>
        <taxon>Actinomycetes</taxon>
        <taxon>Micrococcales</taxon>
        <taxon>Micrococcaceae</taxon>
        <taxon>Arthrobacter</taxon>
    </lineage>
</organism>
<reference evidence="2 3" key="1">
    <citation type="submission" date="2020-11" db="EMBL/GenBank/DDBJ databases">
        <title>Arthrobacter antarcticus sp. nov., isolated from Antarctic Soil.</title>
        <authorList>
            <person name="Li J."/>
        </authorList>
    </citation>
    <scope>NUCLEOTIDE SEQUENCE [LARGE SCALE GENOMIC DNA]</scope>
    <source>
        <strain evidence="2 3">Z1-20</strain>
    </source>
</reference>
<evidence type="ECO:0000313" key="3">
    <source>
        <dbReference type="Proteomes" id="UP000655366"/>
    </source>
</evidence>
<comment type="caution">
    <text evidence="2">The sequence shown here is derived from an EMBL/GenBank/DDBJ whole genome shotgun (WGS) entry which is preliminary data.</text>
</comment>
<accession>A0A931CQ54</accession>
<dbReference type="AlphaFoldDB" id="A0A931CQ54"/>
<dbReference type="EMBL" id="JADNYM010000014">
    <property type="protein sequence ID" value="MBG0740091.1"/>
    <property type="molecule type" value="Genomic_DNA"/>
</dbReference>
<dbReference type="RefSeq" id="WP_196397036.1">
    <property type="nucleotide sequence ID" value="NZ_JADNYM010000014.1"/>
</dbReference>
<feature type="region of interest" description="Disordered" evidence="1">
    <location>
        <begin position="225"/>
        <end position="252"/>
    </location>
</feature>
<gene>
    <name evidence="2" type="ORF">IV500_11930</name>
</gene>
<protein>
    <submittedName>
        <fullName evidence="2">ABC transporter ATP-binding protein</fullName>
    </submittedName>
</protein>
<evidence type="ECO:0000256" key="1">
    <source>
        <dbReference type="SAM" id="MobiDB-lite"/>
    </source>
</evidence>
<sequence length="252" mass="26642">MPVLSASKLHVQGRHRDLLPATSLAPQRGTLLLVQGDGQDRRTALALTLTGRMRPTSGSVHWGHEEGIAHLRRHSALIDAPDVNEPEQHLSVQDLTAEDLALVPGKFRDRTRPAAWLAKHGHADIAAKWVDELAPEPRLKLLTDLALANADVDVLVVDSPDRHSADPQDWLPFLQRLAAGNGTSATSGTPDSSGTSDTAVPVRPLTVIVTVATIPGNFHGAVARLGDAPPGVTPAGSPGTEPAPNDESQETT</sequence>
<dbReference type="Proteomes" id="UP000655366">
    <property type="component" value="Unassembled WGS sequence"/>
</dbReference>
<name>A0A931CQ54_9MICC</name>
<keyword evidence="3" id="KW-1185">Reference proteome</keyword>
<proteinExistence type="predicted"/>
<evidence type="ECO:0000313" key="2">
    <source>
        <dbReference type="EMBL" id="MBG0740091.1"/>
    </source>
</evidence>
<keyword evidence="2" id="KW-0547">Nucleotide-binding</keyword>